<dbReference type="SUPFAM" id="SSF81383">
    <property type="entry name" value="F-box domain"/>
    <property type="match status" value="1"/>
</dbReference>
<dbReference type="SMART" id="SM00256">
    <property type="entry name" value="FBOX"/>
    <property type="match status" value="1"/>
</dbReference>
<reference evidence="3" key="1">
    <citation type="submission" date="2020-11" db="EMBL/GenBank/DDBJ databases">
        <authorList>
            <consortium name="DOE Joint Genome Institute"/>
            <person name="Ahrendt S."/>
            <person name="Riley R."/>
            <person name="Andreopoulos W."/>
            <person name="Labutti K."/>
            <person name="Pangilinan J."/>
            <person name="Ruiz-Duenas F.J."/>
            <person name="Barrasa J.M."/>
            <person name="Sanchez-Garcia M."/>
            <person name="Camarero S."/>
            <person name="Miyauchi S."/>
            <person name="Serrano A."/>
            <person name="Linde D."/>
            <person name="Babiker R."/>
            <person name="Drula E."/>
            <person name="Ayuso-Fernandez I."/>
            <person name="Pacheco R."/>
            <person name="Padilla G."/>
            <person name="Ferreira P."/>
            <person name="Barriuso J."/>
            <person name="Kellner H."/>
            <person name="Castanera R."/>
            <person name="Alfaro M."/>
            <person name="Ramirez L."/>
            <person name="Pisabarro A.G."/>
            <person name="Kuo A."/>
            <person name="Tritt A."/>
            <person name="Lipzen A."/>
            <person name="He G."/>
            <person name="Yan M."/>
            <person name="Ng V."/>
            <person name="Cullen D."/>
            <person name="Martin F."/>
            <person name="Rosso M.-N."/>
            <person name="Henrissat B."/>
            <person name="Hibbett D."/>
            <person name="Martinez A.T."/>
            <person name="Grigoriev I.V."/>
        </authorList>
    </citation>
    <scope>NUCLEOTIDE SEQUENCE</scope>
    <source>
        <strain evidence="3">CIRM-BRFM 674</strain>
    </source>
</reference>
<evidence type="ECO:0000313" key="3">
    <source>
        <dbReference type="EMBL" id="KAF9483675.1"/>
    </source>
</evidence>
<comment type="caution">
    <text evidence="3">The sequence shown here is derived from an EMBL/GenBank/DDBJ whole genome shotgun (WGS) entry which is preliminary data.</text>
</comment>
<feature type="compositionally biased region" description="Low complexity" evidence="1">
    <location>
        <begin position="389"/>
        <end position="427"/>
    </location>
</feature>
<feature type="compositionally biased region" description="Polar residues" evidence="1">
    <location>
        <begin position="435"/>
        <end position="444"/>
    </location>
</feature>
<dbReference type="Gene3D" id="1.20.1280.50">
    <property type="match status" value="1"/>
</dbReference>
<feature type="region of interest" description="Disordered" evidence="1">
    <location>
        <begin position="368"/>
        <end position="444"/>
    </location>
</feature>
<dbReference type="InterPro" id="IPR001810">
    <property type="entry name" value="F-box_dom"/>
</dbReference>
<sequence length="660" mass="72462">MAFLQWQRSVPAFNDGDNRAKDTPTALQAVPESTAVENVPEKRGRTRTTSNLASSHIMRRVSSIFQPKKKSKPPNLNLVNAALTTSSRRVSYSSCRDSGPDSDDDIRIPSGLGSAVTLVSNHSLPEPPSPFFPPETQDSFGPPQEYMRTRAVSSPNLLRSLTFTVRGKITRARRDSIVVHTTVKRPQAQEPSSPSLFSRFRFALPQEVLIHVLSYLPRPDVLSCSTVSRSYAAAVRVSLYNCIEFDTLSPPQSEQLIALLVSRSDLTDLVTTFICRKWPPFFLTDAHDQSGPVLDHRAALLTATFTLALERMSSLVSLTLPAFDISLLGHHSAFGLRSLTFLHRTASDACTKAMFAWLDGQTNITSLRFPHLDDTPQTKSNSKNDSDTTHLSTTHSSPNLLNLSNGSIPLLSPSPFSSPHTSPRSSSFMPASLPATPQSPTLDTQQFASPTLLPNLTVLCAPPSLALLLATPLASSDTRRPLTSVSLNINTTLYNGLRPAALMNALRGHITHLALRFSETVDRRTFEKMLGAAGASLGTRMKDDSDPFMVHPPILAKERKWDGLRELDVGFETRGSIHLGRDESLYKSLQASLPRYNALSILRFSIAEDDTDDAPSQPPIPSPQEQVLLGSWAKLCPTLESVTLFSGVRWQRRDQKQSPA</sequence>
<protein>
    <recommendedName>
        <fullName evidence="2">F-box domain-containing protein</fullName>
    </recommendedName>
</protein>
<evidence type="ECO:0000313" key="4">
    <source>
        <dbReference type="Proteomes" id="UP000807469"/>
    </source>
</evidence>
<keyword evidence="4" id="KW-1185">Reference proteome</keyword>
<dbReference type="CDD" id="cd09917">
    <property type="entry name" value="F-box_SF"/>
    <property type="match status" value="1"/>
</dbReference>
<dbReference type="InterPro" id="IPR036047">
    <property type="entry name" value="F-box-like_dom_sf"/>
</dbReference>
<proteinExistence type="predicted"/>
<dbReference type="PROSITE" id="PS50181">
    <property type="entry name" value="FBOX"/>
    <property type="match status" value="1"/>
</dbReference>
<dbReference type="Pfam" id="PF12937">
    <property type="entry name" value="F-box-like"/>
    <property type="match status" value="1"/>
</dbReference>
<evidence type="ECO:0000259" key="2">
    <source>
        <dbReference type="PROSITE" id="PS50181"/>
    </source>
</evidence>
<dbReference type="EMBL" id="MU155151">
    <property type="protein sequence ID" value="KAF9483675.1"/>
    <property type="molecule type" value="Genomic_DNA"/>
</dbReference>
<accession>A0A9P5ZBH9</accession>
<feature type="compositionally biased region" description="Basic and acidic residues" evidence="1">
    <location>
        <begin position="370"/>
        <end position="388"/>
    </location>
</feature>
<gene>
    <name evidence="3" type="ORF">BDN70DRAFT_873521</name>
</gene>
<evidence type="ECO:0000256" key="1">
    <source>
        <dbReference type="SAM" id="MobiDB-lite"/>
    </source>
</evidence>
<organism evidence="3 4">
    <name type="scientific">Pholiota conissans</name>
    <dbReference type="NCBI Taxonomy" id="109636"/>
    <lineage>
        <taxon>Eukaryota</taxon>
        <taxon>Fungi</taxon>
        <taxon>Dikarya</taxon>
        <taxon>Basidiomycota</taxon>
        <taxon>Agaricomycotina</taxon>
        <taxon>Agaricomycetes</taxon>
        <taxon>Agaricomycetidae</taxon>
        <taxon>Agaricales</taxon>
        <taxon>Agaricineae</taxon>
        <taxon>Strophariaceae</taxon>
        <taxon>Pholiota</taxon>
    </lineage>
</organism>
<feature type="domain" description="F-box" evidence="2">
    <location>
        <begin position="198"/>
        <end position="243"/>
    </location>
</feature>
<dbReference type="AlphaFoldDB" id="A0A9P5ZBH9"/>
<dbReference type="OrthoDB" id="3259156at2759"/>
<dbReference type="Proteomes" id="UP000807469">
    <property type="component" value="Unassembled WGS sequence"/>
</dbReference>
<name>A0A9P5ZBH9_9AGAR</name>